<evidence type="ECO:0000313" key="3">
    <source>
        <dbReference type="Proteomes" id="UP001479436"/>
    </source>
</evidence>
<feature type="domain" description="Transcription regulator Rua1 C-terminal" evidence="1">
    <location>
        <begin position="311"/>
        <end position="437"/>
    </location>
</feature>
<organism evidence="2 3">
    <name type="scientific">Basidiobolus ranarum</name>
    <dbReference type="NCBI Taxonomy" id="34480"/>
    <lineage>
        <taxon>Eukaryota</taxon>
        <taxon>Fungi</taxon>
        <taxon>Fungi incertae sedis</taxon>
        <taxon>Zoopagomycota</taxon>
        <taxon>Entomophthoromycotina</taxon>
        <taxon>Basidiobolomycetes</taxon>
        <taxon>Basidiobolales</taxon>
        <taxon>Basidiobolaceae</taxon>
        <taxon>Basidiobolus</taxon>
    </lineage>
</organism>
<dbReference type="Pfam" id="PF14616">
    <property type="entry name" value="Rua1_C"/>
    <property type="match status" value="1"/>
</dbReference>
<protein>
    <recommendedName>
        <fullName evidence="1">Transcription regulator Rua1 C-terminal domain-containing protein</fullName>
    </recommendedName>
</protein>
<comment type="caution">
    <text evidence="2">The sequence shown here is derived from an EMBL/GenBank/DDBJ whole genome shotgun (WGS) entry which is preliminary data.</text>
</comment>
<gene>
    <name evidence="2" type="ORF">K7432_012213</name>
</gene>
<dbReference type="Proteomes" id="UP001479436">
    <property type="component" value="Unassembled WGS sequence"/>
</dbReference>
<reference evidence="2 3" key="1">
    <citation type="submission" date="2023-04" db="EMBL/GenBank/DDBJ databases">
        <title>Genome of Basidiobolus ranarum AG-B5.</title>
        <authorList>
            <person name="Stajich J.E."/>
            <person name="Carter-House D."/>
            <person name="Gryganskyi A."/>
        </authorList>
    </citation>
    <scope>NUCLEOTIDE SEQUENCE [LARGE SCALE GENOMIC DNA]</scope>
    <source>
        <strain evidence="2 3">AG-B5</strain>
    </source>
</reference>
<name>A0ABR2WL44_9FUNG</name>
<evidence type="ECO:0000313" key="2">
    <source>
        <dbReference type="EMBL" id="KAK9762240.1"/>
    </source>
</evidence>
<evidence type="ECO:0000259" key="1">
    <source>
        <dbReference type="Pfam" id="PF14616"/>
    </source>
</evidence>
<dbReference type="InterPro" id="IPR028012">
    <property type="entry name" value="Rua1_C"/>
</dbReference>
<dbReference type="PANTHER" id="PTHR28125">
    <property type="entry name" value="MEIOTIC EXPRESSION UP-REGULATED PROTEIN 26"/>
    <property type="match status" value="1"/>
</dbReference>
<proteinExistence type="predicted"/>
<keyword evidence="3" id="KW-1185">Reference proteome</keyword>
<dbReference type="EMBL" id="JASJQH010001035">
    <property type="protein sequence ID" value="KAK9762240.1"/>
    <property type="molecule type" value="Genomic_DNA"/>
</dbReference>
<accession>A0ABR2WL44</accession>
<dbReference type="PANTHER" id="PTHR28125:SF2">
    <property type="entry name" value="MEIOTIC EXPRESSION UP-REGULATED PROTEIN 26"/>
    <property type="match status" value="1"/>
</dbReference>
<sequence length="454" mass="51477">MIGPLATISSSPFRLNSSPSQDLLWVMTGGVMGQSDTSGYHSTSPAYSKNELNAEDSRNCNLSKFETILCNIDDFEQCVEKPLHDLPENTLRSLLHMSQIVPTALLSEASSDKMDCCSFLSSDHNTKPRVSRVETSHESSHHPADLSGYFNWGPDPKALSTGSKYLVPSLTSAESYHTMPDNFQDDPFETSFLKFTGDNIDLQEGKPLVTISGNIEEKDCSSTPESLECFPRSYVIENDTLNVDFELSSIDAMNIKNALTNCQLKDTRYMEKNSTTEATDNNDLVPRSNNLEDYLYIDEVEEWKPNPPRFRNDMYTPRWIRGCGKNKVGLCPICEQHGQLNCFKLKISAYWYHMNFFHGISSVNGRPFASPVEYRMISDKRGKVRNKSASSKIDRPSRMVQQGQCHICEKWIYLESPKDLEVNVPEIYWWKHAQKCHKIGFVENTELDPPALLS</sequence>